<dbReference type="Gene3D" id="3.40.50.300">
    <property type="entry name" value="P-loop containing nucleotide triphosphate hydrolases"/>
    <property type="match status" value="1"/>
</dbReference>
<dbReference type="InterPro" id="IPR007111">
    <property type="entry name" value="NACHT_NTPase"/>
</dbReference>
<accession>A0ABV8KVM8</accession>
<dbReference type="InterPro" id="IPR011989">
    <property type="entry name" value="ARM-like"/>
</dbReference>
<dbReference type="PANTHER" id="PTHR12697:SF5">
    <property type="entry name" value="DEOXYHYPUSINE HYDROXYLASE"/>
    <property type="match status" value="1"/>
</dbReference>
<evidence type="ECO:0000259" key="2">
    <source>
        <dbReference type="PROSITE" id="PS50837"/>
    </source>
</evidence>
<dbReference type="Pfam" id="PF05729">
    <property type="entry name" value="NACHT"/>
    <property type="match status" value="1"/>
</dbReference>
<dbReference type="InterPro" id="IPR025139">
    <property type="entry name" value="DUF4062"/>
</dbReference>
<sequence length="1522" mass="169019">MGQRKPTPVESSTTADRRWKVTRSASPIGSMDDINSCIPLVRLRHVPLTPRGAAVTKVYVSATFRDLQECRAAVQLALRRLRVDDVAMESYVAEDRRPLERCLADVSECDVYVGIFAWRYGFVPAGYDKSITELEYRRALADGKHCLIFLLDEDAPWPRSSVDRGVDADRIESLRAELAARHTCSIFADPTDLAARVTAAVAMYLAENLRPAPLPQPFSDTIKHYFGRLRQHYGMLDLDALTPAPNDEYLQIELGSVFVEPSVREDPPPAELPREWRRRMQAHGAIGSDDVPDEVDPAELVQLNESYRAKPLQRVFDVLTDPERRTVVLLGDPGSGKSTIARHLALSLTEDRPHERLAHLADHLPLLIELRSYVTAVADGRCAGFLDYLDRHAASDGLGVERAALLRQLTAGRVVAIFDGLDEVFDPRQREDVACEIVNFAADFPQARVVVTSRTIGYARRILTDAGFDHFTLQDLDDQQAGDFLAGWYRSARPGHPAEAEQGRARLLDAMRHSYAIRELAGNPLLLTILAIIGNHQALPQERWRLYDHAATVLVEHWDVNRHLRKHNNTQLAFLDTEDKKELLRRLAYRMQANERGLTVNYVPTEELSEVFEQYLMERYQRDPATARAVALSMIGQFRERNFILSRYGPHVHGFVHRTFLEFFCADAILTRFQHDQVLTFDEITDLYRRHWADVSWREVLRLLAGAMHARHTAKVIELLTAEVNQPWPPAGFAPPPWNLALAVQCLAEVRDIHAVAAPAEALLRRLVLLLEHCVAIDDRETAALIEDEILPAAKAIGPNWPGREVYLSWYRRRGVRVVWSPVSTYAARLAAMLSAPAERIDDLFDEVLGSMDANTASYASVAGLAELAQVATAVADSNAHLAAATRARLRLVKRARDDLHAGVRLAAVQALGERFGDDHRVRDLLVERAAQDGHPGVRLTAVRALGERFRDEPGVPELLRERARGDTHPPVRRAAVQALGERLGAEPDLRDLLLDRLRTDQDAEVLRSAAYALVDRFPADAQVREALITRARRNSDVPTTRARQDPEAVPRRAAVRVLGERLSDDPVVRDLLLERLRDDRDALVLRAAAQALIDRSGPDGRPDIDGSEVRALLEKRAREDPEPSSRRAALQTLIQCFARDEPMVRLLIAAAGRDGDAGLRLDVTRALTEQVGVDPAVGAALTGLARDDGNPEIRLAAVRSLVERVGMDPDVCAVLTELSRQDPAADVRLAAVRALAECVGTDPDIRAAVVERARADNDAAVRLAAVTALIPHAQAHGDAHAVLLDRARRDPDARVFEHAATAVLGRAGSPQRAHRLLARRLHDDSNARVRLAAVRMLVARFNAGPGVRELLLERVRVDPDAELVREAAGALASHLGTDVEQYEALVARADSTDPTIRSAAVRILGDRFGTDRSVRELLIHKAEHDSDVQVRRDVLRVLGERLAGHTEVRQLFVTRLHDQDWSVRAAAVLVLGTRYGEDDQVRALLTELAAKDADPDFRRLAGQTLTWLPGADPGDLPDVVG</sequence>
<dbReference type="PROSITE" id="PS50837">
    <property type="entry name" value="NACHT"/>
    <property type="match status" value="1"/>
</dbReference>
<evidence type="ECO:0000256" key="1">
    <source>
        <dbReference type="SAM" id="MobiDB-lite"/>
    </source>
</evidence>
<evidence type="ECO:0000313" key="4">
    <source>
        <dbReference type="Proteomes" id="UP001595868"/>
    </source>
</evidence>
<dbReference type="InterPro" id="IPR016024">
    <property type="entry name" value="ARM-type_fold"/>
</dbReference>
<dbReference type="SUPFAM" id="SSF52540">
    <property type="entry name" value="P-loop containing nucleoside triphosphate hydrolases"/>
    <property type="match status" value="1"/>
</dbReference>
<name>A0ABV8KVM8_9ACTN</name>
<feature type="region of interest" description="Disordered" evidence="1">
    <location>
        <begin position="1"/>
        <end position="23"/>
    </location>
</feature>
<dbReference type="Gene3D" id="1.25.10.10">
    <property type="entry name" value="Leucine-rich Repeat Variant"/>
    <property type="match status" value="4"/>
</dbReference>
<dbReference type="Proteomes" id="UP001595868">
    <property type="component" value="Unassembled WGS sequence"/>
</dbReference>
<dbReference type="InterPro" id="IPR003593">
    <property type="entry name" value="AAA+_ATPase"/>
</dbReference>
<feature type="domain" description="NACHT" evidence="2">
    <location>
        <begin position="325"/>
        <end position="455"/>
    </location>
</feature>
<dbReference type="Pfam" id="PF13271">
    <property type="entry name" value="DUF4062"/>
    <property type="match status" value="1"/>
</dbReference>
<reference evidence="4" key="1">
    <citation type="journal article" date="2019" name="Int. J. Syst. Evol. Microbiol.">
        <title>The Global Catalogue of Microorganisms (GCM) 10K type strain sequencing project: providing services to taxonomists for standard genome sequencing and annotation.</title>
        <authorList>
            <consortium name="The Broad Institute Genomics Platform"/>
            <consortium name="The Broad Institute Genome Sequencing Center for Infectious Disease"/>
            <person name="Wu L."/>
            <person name="Ma J."/>
        </authorList>
    </citation>
    <scope>NUCLEOTIDE SEQUENCE [LARGE SCALE GENOMIC DNA]</scope>
    <source>
        <strain evidence="4">2902at01</strain>
    </source>
</reference>
<gene>
    <name evidence="3" type="ORF">ACFOX0_30075</name>
</gene>
<dbReference type="SMART" id="SM00567">
    <property type="entry name" value="EZ_HEAT"/>
    <property type="match status" value="9"/>
</dbReference>
<keyword evidence="4" id="KW-1185">Reference proteome</keyword>
<dbReference type="CDD" id="cd00267">
    <property type="entry name" value="ABC_ATPase"/>
    <property type="match status" value="1"/>
</dbReference>
<dbReference type="PANTHER" id="PTHR12697">
    <property type="entry name" value="PBS LYASE HEAT-LIKE PROTEIN"/>
    <property type="match status" value="1"/>
</dbReference>
<proteinExistence type="predicted"/>
<dbReference type="InterPro" id="IPR027417">
    <property type="entry name" value="P-loop_NTPase"/>
</dbReference>
<dbReference type="InterPro" id="IPR004155">
    <property type="entry name" value="PBS_lyase_HEAT"/>
</dbReference>
<protein>
    <submittedName>
        <fullName evidence="3">HEAT repeat domain-containing protein</fullName>
    </submittedName>
</protein>
<dbReference type="EMBL" id="JBHSBN010000034">
    <property type="protein sequence ID" value="MFC4110157.1"/>
    <property type="molecule type" value="Genomic_DNA"/>
</dbReference>
<organism evidence="3 4">
    <name type="scientific">Micromonospora zhanjiangensis</name>
    <dbReference type="NCBI Taxonomy" id="1522057"/>
    <lineage>
        <taxon>Bacteria</taxon>
        <taxon>Bacillati</taxon>
        <taxon>Actinomycetota</taxon>
        <taxon>Actinomycetes</taxon>
        <taxon>Micromonosporales</taxon>
        <taxon>Micromonosporaceae</taxon>
        <taxon>Micromonospora</taxon>
    </lineage>
</organism>
<dbReference type="RefSeq" id="WP_377552328.1">
    <property type="nucleotide sequence ID" value="NZ_JBHSBN010000034.1"/>
</dbReference>
<dbReference type="Pfam" id="PF13646">
    <property type="entry name" value="HEAT_2"/>
    <property type="match status" value="4"/>
</dbReference>
<dbReference type="SMART" id="SM00382">
    <property type="entry name" value="AAA"/>
    <property type="match status" value="1"/>
</dbReference>
<dbReference type="SUPFAM" id="SSF48371">
    <property type="entry name" value="ARM repeat"/>
    <property type="match status" value="1"/>
</dbReference>
<comment type="caution">
    <text evidence="3">The sequence shown here is derived from an EMBL/GenBank/DDBJ whole genome shotgun (WGS) entry which is preliminary data.</text>
</comment>
<evidence type="ECO:0000313" key="3">
    <source>
        <dbReference type="EMBL" id="MFC4110157.1"/>
    </source>
</evidence>